<organism evidence="2">
    <name type="scientific">Aureoumbra lagunensis</name>
    <dbReference type="NCBI Taxonomy" id="44058"/>
    <lineage>
        <taxon>Eukaryota</taxon>
        <taxon>Sar</taxon>
        <taxon>Stramenopiles</taxon>
        <taxon>Ochrophyta</taxon>
        <taxon>Pelagophyceae</taxon>
        <taxon>Pelagomonadales</taxon>
        <taxon>Aureoumbra</taxon>
    </lineage>
</organism>
<dbReference type="PROSITE" id="PS51184">
    <property type="entry name" value="JMJC"/>
    <property type="match status" value="1"/>
</dbReference>
<proteinExistence type="predicted"/>
<reference evidence="2" key="1">
    <citation type="submission" date="2021-01" db="EMBL/GenBank/DDBJ databases">
        <authorList>
            <person name="Corre E."/>
            <person name="Pelletier E."/>
            <person name="Niang G."/>
            <person name="Scheremetjew M."/>
            <person name="Finn R."/>
            <person name="Kale V."/>
            <person name="Holt S."/>
            <person name="Cochrane G."/>
            <person name="Meng A."/>
            <person name="Brown T."/>
            <person name="Cohen L."/>
        </authorList>
    </citation>
    <scope>NUCLEOTIDE SEQUENCE</scope>
    <source>
        <strain evidence="2">CCMP1510</strain>
    </source>
</reference>
<dbReference type="SUPFAM" id="SSF51197">
    <property type="entry name" value="Clavaminate synthase-like"/>
    <property type="match status" value="1"/>
</dbReference>
<dbReference type="InterPro" id="IPR003347">
    <property type="entry name" value="JmjC_dom"/>
</dbReference>
<dbReference type="PANTHER" id="PTHR12461">
    <property type="entry name" value="HYPOXIA-INDUCIBLE FACTOR 1 ALPHA INHIBITOR-RELATED"/>
    <property type="match status" value="1"/>
</dbReference>
<dbReference type="Gene3D" id="2.60.120.650">
    <property type="entry name" value="Cupin"/>
    <property type="match status" value="1"/>
</dbReference>
<protein>
    <recommendedName>
        <fullName evidence="1">JmjC domain-containing protein</fullName>
    </recommendedName>
</protein>
<dbReference type="Pfam" id="PF13621">
    <property type="entry name" value="Cupin_8"/>
    <property type="match status" value="1"/>
</dbReference>
<evidence type="ECO:0000313" key="2">
    <source>
        <dbReference type="EMBL" id="CAE0364804.1"/>
    </source>
</evidence>
<dbReference type="AlphaFoldDB" id="A0A7S3JW29"/>
<sequence length="411" mass="46653">MTKSRQRRLFNKRKKRWPSYRGYRCKIKNESIKKIDANTITPERFFTEFVAKRRPCIISGLAAAHDFGILSECVGSVEKWCAVLKKCAGKARIRVEKRKQNGRGFGRGSDKNQLKLNTLLDHLQDAAHNNRDADYYLTTQPLAEDEEGRPEICGEPCTSLFLRTPKSPPLIPTLLSTLIPANINVWMGCGFFQKKKNERNSSGLHHDFHDNLLLLLSGRKLFRCWDPTITSIAKPTGGQPLRIYANGRIVYKATPSVLADGRDSVSAKAQTISSRLDHTDDEDELERLLDAALDTENAHRDQSFDTKSDPANFATIPRAHSPKDSNVYPDLRHLPSLASFVLKPGDALYLPCGWWHEVTSFNGFHAAWNYWFHPPTTSSFSRPYDSPFWQADWNLRCQGDNSILSSFLVDD</sequence>
<dbReference type="PANTHER" id="PTHR12461:SF100">
    <property type="entry name" value="JMJC DOMAIN-CONTAINING PROTEIN 4"/>
    <property type="match status" value="1"/>
</dbReference>
<evidence type="ECO:0000259" key="1">
    <source>
        <dbReference type="PROSITE" id="PS51184"/>
    </source>
</evidence>
<dbReference type="InterPro" id="IPR041667">
    <property type="entry name" value="Cupin_8"/>
</dbReference>
<gene>
    <name evidence="2" type="ORF">ALAG00032_LOCUS5546</name>
</gene>
<feature type="domain" description="JmjC" evidence="1">
    <location>
        <begin position="153"/>
        <end position="387"/>
    </location>
</feature>
<dbReference type="EMBL" id="HBIJ01007871">
    <property type="protein sequence ID" value="CAE0364804.1"/>
    <property type="molecule type" value="Transcribed_RNA"/>
</dbReference>
<name>A0A7S3JW29_9STRA</name>
<accession>A0A7S3JW29</accession>